<feature type="transmembrane region" description="Helical" evidence="10">
    <location>
        <begin position="452"/>
        <end position="469"/>
    </location>
</feature>
<dbReference type="PANTHER" id="PTHR43653:SF1">
    <property type="entry name" value="CYTOCHROME C-TYPE BIOGENESIS PROTEIN CCMF"/>
    <property type="match status" value="1"/>
</dbReference>
<feature type="transmembrane region" description="Helical" evidence="10">
    <location>
        <begin position="426"/>
        <end position="446"/>
    </location>
</feature>
<reference evidence="13" key="3">
    <citation type="journal article" date="2013" name="Genome Biol. Evol.">
        <title>Strikingly bacteria-like and gene-rich mitochondrial genomes throughout jakobid protists.</title>
        <authorList>
            <person name="Burger G."/>
            <person name="Gray M.W."/>
            <person name="Forget L."/>
            <person name="Lang B.F."/>
        </authorList>
    </citation>
    <scope>NUCLEOTIDE SEQUENCE</scope>
    <source>
        <strain evidence="13">ATCC 50634</strain>
    </source>
</reference>
<proteinExistence type="inferred from homology"/>
<feature type="transmembrane region" description="Helical" evidence="10">
    <location>
        <begin position="605"/>
        <end position="625"/>
    </location>
</feature>
<dbReference type="Pfam" id="PF01578">
    <property type="entry name" value="Cytochrom_C_asm"/>
    <property type="match status" value="1"/>
</dbReference>
<comment type="subcellular location">
    <subcellularLocation>
        <location evidence="1">Cell inner membrane</location>
        <topology evidence="1">Multi-pass membrane protein</topology>
    </subcellularLocation>
</comment>
<dbReference type="InterPro" id="IPR002541">
    <property type="entry name" value="Cyt_c_assembly"/>
</dbReference>
<feature type="transmembrane region" description="Helical" evidence="10">
    <location>
        <begin position="313"/>
        <end position="333"/>
    </location>
</feature>
<feature type="domain" description="Cytochrome c assembly protein" evidence="11">
    <location>
        <begin position="89"/>
        <end position="296"/>
    </location>
</feature>
<evidence type="ECO:0000259" key="11">
    <source>
        <dbReference type="Pfam" id="PF01578"/>
    </source>
</evidence>
<feature type="transmembrane region" description="Helical" evidence="10">
    <location>
        <begin position="354"/>
        <end position="375"/>
    </location>
</feature>
<evidence type="ECO:0000256" key="7">
    <source>
        <dbReference type="ARBA" id="ARBA00022989"/>
    </source>
</evidence>
<sequence>MIQIGQTALLLSIPLAVMLIVGCLMHREEGDEDAYRAYIYSCTSVIFILHTISFLILMRAHLLSDLSVTNIISNTHSTQPMVYKIVGLWGNHEGSMLLWQWVLSLYTYSILFTRKLPSGLLYKTLMHQSILSLFFTTYIIVTSNPYLQISYNRLIDGMELNPILQDIVLSIHPPLVYAGYIGLSIPMSLTISNMLLKNSHYKEWLYYVKLYNTISWIFLTIGIFLGSWWAYYELGWGGWWFWDPVENASLMPWIISSALMHCVLSANKSNTLVRWTVVLSLSSFYSSILGTFFVRSGFLDSVHSFSSDNNRGYFILTLLILLFVYMAFIYSFYIKYLSPSYIASITSREGLIMLNQFFFVSMYFIVAVGTFYPVIYTMISGKGITIGPSFYNQAMVPIVLPYILLMGTTSYLGWKRQQATHGADIVKHILFFIGLFIGTSLLLYLLNYRGPIVLYIFTPVLLWSLISIAKPLFTAEARQSIAMVLSHIGVIIFLAAVTIWHCFHEEKHLIMYPGEQLHINGLDYILRGVNVIKGPNYESFYGSFALIKDGYVVGCLFPEKRYYYVQDFYTSKVDIHSNLLCDAHAIIGDGSIITGWEISVYLYTFMSWIWVSCLVLVLSGLIVMWRHMHNQNY</sequence>
<dbReference type="PRINTS" id="PR01410">
    <property type="entry name" value="CCBIOGENESIS"/>
</dbReference>
<evidence type="ECO:0000256" key="1">
    <source>
        <dbReference type="ARBA" id="ARBA00004429"/>
    </source>
</evidence>
<dbReference type="GeneID" id="16029394"/>
<keyword evidence="13" id="KW-0496">Mitochondrion</keyword>
<keyword evidence="3" id="KW-1003">Cell membrane</keyword>
<feature type="transmembrane region" description="Helical" evidence="10">
    <location>
        <begin position="6"/>
        <end position="25"/>
    </location>
</feature>
<keyword evidence="13" id="KW-0456">Lyase</keyword>
<evidence type="ECO:0000256" key="8">
    <source>
        <dbReference type="ARBA" id="ARBA00023136"/>
    </source>
</evidence>
<reference evidence="13" key="1">
    <citation type="journal article" date="2004" name="RNA">
        <title>Mitochondrial 3' tRNA editing in the jakobid Seculamonas ecuadoriensis: a novel mechanism and implications for tRNA processing.</title>
        <authorList>
            <person name="Leigh J."/>
            <person name="Lang B.F."/>
        </authorList>
    </citation>
    <scope>NUCLEOTIDE SEQUENCE</scope>
    <source>
        <strain evidence="13">ATCC 50634</strain>
    </source>
</reference>
<evidence type="ECO:0000256" key="10">
    <source>
        <dbReference type="SAM" id="Phobius"/>
    </source>
</evidence>
<feature type="domain" description="Cytochrome c-type biogenesis protein CcmF C-terminal" evidence="12">
    <location>
        <begin position="327"/>
        <end position="624"/>
    </location>
</feature>
<name>M4QKT8_HISAR</name>
<keyword evidence="8 10" id="KW-0472">Membrane</keyword>
<dbReference type="GO" id="GO:0016829">
    <property type="term" value="F:lyase activity"/>
    <property type="evidence" value="ECO:0007669"/>
    <property type="project" value="UniProtKB-KW"/>
</dbReference>
<dbReference type="GO" id="GO:0017004">
    <property type="term" value="P:cytochrome complex assembly"/>
    <property type="evidence" value="ECO:0007669"/>
    <property type="project" value="UniProtKB-KW"/>
</dbReference>
<feature type="transmembrane region" description="Helical" evidence="10">
    <location>
        <begin position="395"/>
        <end position="414"/>
    </location>
</feature>
<keyword evidence="7 10" id="KW-1133">Transmembrane helix</keyword>
<reference evidence="13" key="2">
    <citation type="journal article" date="2006" name="RNA">
        <title>Hybrid E. coli--Mitochondrial ribonuclease P RNAs are catalytically active.</title>
        <authorList>
            <person name="Seif E."/>
            <person name="Cadieux A."/>
            <person name="Lang B.F."/>
        </authorList>
    </citation>
    <scope>NUCLEOTIDE SEQUENCE</scope>
    <source>
        <strain evidence="13">ATCC 50634</strain>
    </source>
</reference>
<dbReference type="GO" id="GO:0020037">
    <property type="term" value="F:heme binding"/>
    <property type="evidence" value="ECO:0007669"/>
    <property type="project" value="InterPro"/>
</dbReference>
<dbReference type="AlphaFoldDB" id="M4QKT8"/>
<evidence type="ECO:0000256" key="9">
    <source>
        <dbReference type="ARBA" id="ARBA00037230"/>
    </source>
</evidence>
<comment type="function">
    <text evidence="9">Required for the biogenesis of c-type cytochromes. Possible subunit of a heme lyase.</text>
</comment>
<feature type="transmembrane region" description="Helical" evidence="10">
    <location>
        <begin position="250"/>
        <end position="266"/>
    </location>
</feature>
<dbReference type="PRINTS" id="PR01411">
    <property type="entry name" value="CCMFBIOGNSIS"/>
</dbReference>
<dbReference type="InterPro" id="IPR003568">
    <property type="entry name" value="Cyt_c_biogenesis_CcmF"/>
</dbReference>
<comment type="similarity">
    <text evidence="2">Belongs to the CcmF/CycK/Ccl1/NrfE/CcsA family.</text>
</comment>
<dbReference type="InterPro" id="IPR003567">
    <property type="entry name" value="Cyt_c_biogenesis"/>
</dbReference>
<feature type="transmembrane region" description="Helical" evidence="10">
    <location>
        <begin position="37"/>
        <end position="58"/>
    </location>
</feature>
<organism evidence="13">
    <name type="scientific">Histiona aroides</name>
    <name type="common">Flagellate</name>
    <dbReference type="NCBI Taxonomy" id="392300"/>
    <lineage>
        <taxon>Eukaryota</taxon>
        <taxon>Discoba</taxon>
        <taxon>Jakobida</taxon>
        <taxon>Histionina</taxon>
        <taxon>Histionidae</taxon>
        <taxon>Histiona</taxon>
    </lineage>
</organism>
<gene>
    <name evidence="13" type="primary">ccmF</name>
</gene>
<dbReference type="GO" id="GO:0015232">
    <property type="term" value="F:heme transmembrane transporter activity"/>
    <property type="evidence" value="ECO:0007669"/>
    <property type="project" value="InterPro"/>
</dbReference>
<evidence type="ECO:0000313" key="13">
    <source>
        <dbReference type="EMBL" id="AGH24078.1"/>
    </source>
</evidence>
<feature type="transmembrane region" description="Helical" evidence="10">
    <location>
        <begin position="125"/>
        <end position="147"/>
    </location>
</feature>
<feature type="transmembrane region" description="Helical" evidence="10">
    <location>
        <begin position="273"/>
        <end position="293"/>
    </location>
</feature>
<evidence type="ECO:0000256" key="4">
    <source>
        <dbReference type="ARBA" id="ARBA00022519"/>
    </source>
</evidence>
<evidence type="ECO:0000259" key="12">
    <source>
        <dbReference type="Pfam" id="PF16327"/>
    </source>
</evidence>
<dbReference type="RefSeq" id="YP_007890584.1">
    <property type="nucleotide sequence ID" value="NC_021125.1"/>
</dbReference>
<feature type="transmembrane region" description="Helical" evidence="10">
    <location>
        <begin position="167"/>
        <end position="189"/>
    </location>
</feature>
<dbReference type="GO" id="GO:0005886">
    <property type="term" value="C:plasma membrane"/>
    <property type="evidence" value="ECO:0007669"/>
    <property type="project" value="UniProtKB-SubCell"/>
</dbReference>
<evidence type="ECO:0000256" key="2">
    <source>
        <dbReference type="ARBA" id="ARBA00009186"/>
    </source>
</evidence>
<dbReference type="PANTHER" id="PTHR43653">
    <property type="entry name" value="CYTOCHROME C ASSEMBLY PROTEIN-RELATED"/>
    <property type="match status" value="1"/>
</dbReference>
<keyword evidence="6" id="KW-0201">Cytochrome c-type biogenesis</keyword>
<dbReference type="InterPro" id="IPR032523">
    <property type="entry name" value="CcmF_C"/>
</dbReference>
<keyword evidence="4" id="KW-0997">Cell inner membrane</keyword>
<keyword evidence="5 10" id="KW-0812">Transmembrane</keyword>
<feature type="transmembrane region" description="Helical" evidence="10">
    <location>
        <begin position="96"/>
        <end position="113"/>
    </location>
</feature>
<feature type="transmembrane region" description="Helical" evidence="10">
    <location>
        <begin position="210"/>
        <end position="230"/>
    </location>
</feature>
<evidence type="ECO:0000256" key="5">
    <source>
        <dbReference type="ARBA" id="ARBA00022692"/>
    </source>
</evidence>
<evidence type="ECO:0000256" key="3">
    <source>
        <dbReference type="ARBA" id="ARBA00022475"/>
    </source>
</evidence>
<protein>
    <submittedName>
        <fullName evidence="13">Heme lyase</fullName>
    </submittedName>
</protein>
<geneLocation type="mitochondrion" evidence="13"/>
<accession>M4QKT8</accession>
<evidence type="ECO:0000256" key="6">
    <source>
        <dbReference type="ARBA" id="ARBA00022748"/>
    </source>
</evidence>
<dbReference type="Pfam" id="PF16327">
    <property type="entry name" value="CcmF_C"/>
    <property type="match status" value="1"/>
</dbReference>
<feature type="transmembrane region" description="Helical" evidence="10">
    <location>
        <begin position="481"/>
        <end position="501"/>
    </location>
</feature>
<dbReference type="EMBL" id="KC353353">
    <property type="protein sequence ID" value="AGH24078.1"/>
    <property type="molecule type" value="Genomic_DNA"/>
</dbReference>